<dbReference type="RefSeq" id="WP_229426055.1">
    <property type="nucleotide sequence ID" value="NZ_JACHXD010000002.1"/>
</dbReference>
<dbReference type="EMBL" id="JACHXD010000002">
    <property type="protein sequence ID" value="MBB3117737.1"/>
    <property type="molecule type" value="Genomic_DNA"/>
</dbReference>
<keyword evidence="6" id="KW-0969">Cilium</keyword>
<evidence type="ECO:0000256" key="5">
    <source>
        <dbReference type="ARBA" id="ARBA00093797"/>
    </source>
</evidence>
<keyword evidence="6" id="KW-0966">Cell projection</keyword>
<evidence type="ECO:0000313" key="6">
    <source>
        <dbReference type="EMBL" id="MBB3117737.1"/>
    </source>
</evidence>
<dbReference type="Proteomes" id="UP000541535">
    <property type="component" value="Unassembled WGS sequence"/>
</dbReference>
<proteinExistence type="predicted"/>
<sequence length="110" mass="12107">MTMTNHDVLSAYEAMGDLTGRMLAAAGASDWDELEALEARVSAQVALLKANEAAIQLEAEARARKAELIKKMLDDDRQIRDLVMPWMAQLSKLINSTGTERRLVNAYGSV</sequence>
<protein>
    <recommendedName>
        <fullName evidence="5">Flagellar protein FliT</fullName>
    </recommendedName>
</protein>
<reference evidence="6 7" key="1">
    <citation type="submission" date="2020-08" db="EMBL/GenBank/DDBJ databases">
        <title>Genomic Encyclopedia of Type Strains, Phase III (KMG-III): the genomes of soil and plant-associated and newly described type strains.</title>
        <authorList>
            <person name="Whitman W."/>
        </authorList>
    </citation>
    <scope>NUCLEOTIDE SEQUENCE [LARGE SCALE GENOMIC DNA]</scope>
    <source>
        <strain evidence="6 7">CECT 8897</strain>
    </source>
</reference>
<evidence type="ECO:0000256" key="4">
    <source>
        <dbReference type="ARBA" id="ARBA00023186"/>
    </source>
</evidence>
<keyword evidence="7" id="KW-1185">Reference proteome</keyword>
<comment type="caution">
    <text evidence="6">The sequence shown here is derived from an EMBL/GenBank/DDBJ whole genome shotgun (WGS) entry which is preliminary data.</text>
</comment>
<keyword evidence="4" id="KW-0143">Chaperone</keyword>
<evidence type="ECO:0000313" key="7">
    <source>
        <dbReference type="Proteomes" id="UP000541535"/>
    </source>
</evidence>
<keyword evidence="2" id="KW-0963">Cytoplasm</keyword>
<comment type="subcellular location">
    <subcellularLocation>
        <location evidence="1">Cytoplasm</location>
        <location evidence="1">Cytosol</location>
    </subcellularLocation>
</comment>
<dbReference type="Pfam" id="PF05400">
    <property type="entry name" value="FliT"/>
    <property type="match status" value="1"/>
</dbReference>
<organism evidence="6 7">
    <name type="scientific">Pseudoduganella violacea</name>
    <dbReference type="NCBI Taxonomy" id="1715466"/>
    <lineage>
        <taxon>Bacteria</taxon>
        <taxon>Pseudomonadati</taxon>
        <taxon>Pseudomonadota</taxon>
        <taxon>Betaproteobacteria</taxon>
        <taxon>Burkholderiales</taxon>
        <taxon>Oxalobacteraceae</taxon>
        <taxon>Telluria group</taxon>
        <taxon>Pseudoduganella</taxon>
    </lineage>
</organism>
<dbReference type="AlphaFoldDB" id="A0A7W5B715"/>
<evidence type="ECO:0000256" key="1">
    <source>
        <dbReference type="ARBA" id="ARBA00004514"/>
    </source>
</evidence>
<evidence type="ECO:0000256" key="2">
    <source>
        <dbReference type="ARBA" id="ARBA00022490"/>
    </source>
</evidence>
<evidence type="ECO:0000256" key="3">
    <source>
        <dbReference type="ARBA" id="ARBA00022795"/>
    </source>
</evidence>
<keyword evidence="3" id="KW-1005">Bacterial flagellum biogenesis</keyword>
<keyword evidence="6" id="KW-0282">Flagellum</keyword>
<dbReference type="Gene3D" id="1.20.58.380">
    <property type="entry name" value="Flagellar protein flit"/>
    <property type="match status" value="1"/>
</dbReference>
<dbReference type="InterPro" id="IPR008622">
    <property type="entry name" value="FliT"/>
</dbReference>
<accession>A0A7W5B715</accession>
<gene>
    <name evidence="6" type="ORF">FHS03_000763</name>
</gene>
<name>A0A7W5B715_9BURK</name>
<dbReference type="GO" id="GO:0044781">
    <property type="term" value="P:bacterial-type flagellum organization"/>
    <property type="evidence" value="ECO:0007669"/>
    <property type="project" value="UniProtKB-KW"/>
</dbReference>